<dbReference type="AlphaFoldDB" id="A0A6J4HGD0"/>
<feature type="compositionally biased region" description="Basic residues" evidence="1">
    <location>
        <begin position="225"/>
        <end position="235"/>
    </location>
</feature>
<feature type="compositionally biased region" description="Low complexity" evidence="1">
    <location>
        <begin position="188"/>
        <end position="202"/>
    </location>
</feature>
<feature type="compositionally biased region" description="Low complexity" evidence="1">
    <location>
        <begin position="246"/>
        <end position="259"/>
    </location>
</feature>
<proteinExistence type="predicted"/>
<feature type="non-terminal residue" evidence="2">
    <location>
        <position position="459"/>
    </location>
</feature>
<organism evidence="2">
    <name type="scientific">uncultured Blastococcus sp</name>
    <dbReference type="NCBI Taxonomy" id="217144"/>
    <lineage>
        <taxon>Bacteria</taxon>
        <taxon>Bacillati</taxon>
        <taxon>Actinomycetota</taxon>
        <taxon>Actinomycetes</taxon>
        <taxon>Geodermatophilales</taxon>
        <taxon>Geodermatophilaceae</taxon>
        <taxon>Blastococcus</taxon>
        <taxon>environmental samples</taxon>
    </lineage>
</organism>
<feature type="compositionally biased region" description="Basic and acidic residues" evidence="1">
    <location>
        <begin position="77"/>
        <end position="89"/>
    </location>
</feature>
<keyword evidence="2" id="KW-0378">Hydrolase</keyword>
<reference evidence="2" key="1">
    <citation type="submission" date="2020-02" db="EMBL/GenBank/DDBJ databases">
        <authorList>
            <person name="Meier V. D."/>
        </authorList>
    </citation>
    <scope>NUCLEOTIDE SEQUENCE</scope>
    <source>
        <strain evidence="2">AVDCRST_MAG52</strain>
    </source>
</reference>
<feature type="non-terminal residue" evidence="2">
    <location>
        <position position="1"/>
    </location>
</feature>
<feature type="compositionally biased region" description="Basic and acidic residues" evidence="1">
    <location>
        <begin position="114"/>
        <end position="131"/>
    </location>
</feature>
<dbReference type="EC" id="3.5.4.3" evidence="2"/>
<accession>A0A6J4HGD0</accession>
<feature type="compositionally biased region" description="Low complexity" evidence="1">
    <location>
        <begin position="275"/>
        <end position="284"/>
    </location>
</feature>
<gene>
    <name evidence="2" type="ORF">AVDCRST_MAG52-504</name>
</gene>
<sequence length="459" mass="48844">GDSRARRPADHRRRAGGHRRRRPPRDPGRLGGGHRRRGERPGRAGRPATGRRRDDRRPRLPGHPGAGQHPPPPLPEPHPRLRARADRRPLRLAGHPLPAVGPAGRGGGLRQRLRRTDGAGAERLHHLDRPPLRAPPRRGRPHLRRGGRGPGPGHAVPPHPRLYVAVGQGRRPAPGLGRAGRRRDPGRLRAAGGRPPRPVAAGHDPHRARPLLAVQRLHRPDGPHRRAGRAARRPAAHPPVRDPGRGRLLPGDLRPAPGRLPRRRGLDDRPDVARARGLALAGRGDPAGGRPRGGGALPVVEHDPGQRAVAGCRAAVRGRRRRAGGRRLRVGGLGVAVAGGADGDAAGQAAARRGRHVGARRPGDGHPRGRGLPGPDRRDRRAVGRGVRRPGRVVAGGPALRRCAVGPGGGVAALWSGLRPAHRRRRAAGRRGRRSLARRPGRAARGPPPGVRRDAAGAI</sequence>
<name>A0A6J4HGD0_9ACTN</name>
<feature type="compositionally biased region" description="Basic residues" evidence="1">
    <location>
        <begin position="420"/>
        <end position="442"/>
    </location>
</feature>
<feature type="compositionally biased region" description="Basic residues" evidence="1">
    <location>
        <begin position="9"/>
        <end position="23"/>
    </location>
</feature>
<dbReference type="EMBL" id="CADCTN010000037">
    <property type="protein sequence ID" value="CAA9222401.1"/>
    <property type="molecule type" value="Genomic_DNA"/>
</dbReference>
<feature type="region of interest" description="Disordered" evidence="1">
    <location>
        <begin position="346"/>
        <end position="393"/>
    </location>
</feature>
<feature type="compositionally biased region" description="Basic residues" evidence="1">
    <location>
        <begin position="135"/>
        <end position="147"/>
    </location>
</feature>
<protein>
    <submittedName>
        <fullName evidence="2">Guanine deaminase</fullName>
        <ecNumber evidence="2">3.5.4.3</ecNumber>
    </submittedName>
</protein>
<feature type="compositionally biased region" description="Low complexity" evidence="1">
    <location>
        <begin position="91"/>
        <end position="102"/>
    </location>
</feature>
<evidence type="ECO:0000256" key="1">
    <source>
        <dbReference type="SAM" id="MobiDB-lite"/>
    </source>
</evidence>
<evidence type="ECO:0000313" key="2">
    <source>
        <dbReference type="EMBL" id="CAA9222401.1"/>
    </source>
</evidence>
<feature type="compositionally biased region" description="Basic and acidic residues" evidence="1">
    <location>
        <begin position="264"/>
        <end position="274"/>
    </location>
</feature>
<feature type="compositionally biased region" description="Gly residues" evidence="1">
    <location>
        <begin position="285"/>
        <end position="296"/>
    </location>
</feature>
<feature type="region of interest" description="Disordered" evidence="1">
    <location>
        <begin position="419"/>
        <end position="459"/>
    </location>
</feature>
<feature type="region of interest" description="Disordered" evidence="1">
    <location>
        <begin position="1"/>
        <end position="302"/>
    </location>
</feature>
<dbReference type="GO" id="GO:0008892">
    <property type="term" value="F:guanine deaminase activity"/>
    <property type="evidence" value="ECO:0007669"/>
    <property type="project" value="UniProtKB-EC"/>
</dbReference>